<dbReference type="HOGENOM" id="CLU_1368435_0_0_1"/>
<dbReference type="VEuPathDB" id="AmoebaDB:DDB_G0280839"/>
<dbReference type="InParanoid" id="Q54UT4"/>
<evidence type="ECO:0000313" key="2">
    <source>
        <dbReference type="EMBL" id="EAL67031.1"/>
    </source>
</evidence>
<name>Q54UT4_DICDI</name>
<dbReference type="RefSeq" id="XP_641007.1">
    <property type="nucleotide sequence ID" value="XM_635915.1"/>
</dbReference>
<dbReference type="GeneID" id="8621795"/>
<gene>
    <name evidence="2" type="ORF">DDB_G0280839</name>
</gene>
<keyword evidence="3" id="KW-1185">Reference proteome</keyword>
<dbReference type="EMBL" id="AAFI02000025">
    <property type="protein sequence ID" value="EAL67031.1"/>
    <property type="molecule type" value="Genomic_DNA"/>
</dbReference>
<feature type="coiled-coil region" evidence="1">
    <location>
        <begin position="49"/>
        <end position="83"/>
    </location>
</feature>
<dbReference type="SMR" id="Q54UT4"/>
<accession>Q54UT4</accession>
<dbReference type="FunCoup" id="Q54UT4">
    <property type="interactions" value="1"/>
</dbReference>
<reference evidence="2 3" key="1">
    <citation type="journal article" date="2005" name="Nature">
        <title>The genome of the social amoeba Dictyostelium discoideum.</title>
        <authorList>
            <consortium name="The Dictyostelium discoideum Sequencing Consortium"/>
            <person name="Eichinger L."/>
            <person name="Pachebat J.A."/>
            <person name="Glockner G."/>
            <person name="Rajandream M.A."/>
            <person name="Sucgang R."/>
            <person name="Berriman M."/>
            <person name="Song J."/>
            <person name="Olsen R."/>
            <person name="Szafranski K."/>
            <person name="Xu Q."/>
            <person name="Tunggal B."/>
            <person name="Kummerfeld S."/>
            <person name="Madera M."/>
            <person name="Konfortov B.A."/>
            <person name="Rivero F."/>
            <person name="Bankier A.T."/>
            <person name="Lehmann R."/>
            <person name="Hamlin N."/>
            <person name="Davies R."/>
            <person name="Gaudet P."/>
            <person name="Fey P."/>
            <person name="Pilcher K."/>
            <person name="Chen G."/>
            <person name="Saunders D."/>
            <person name="Sodergren E."/>
            <person name="Davis P."/>
            <person name="Kerhornou A."/>
            <person name="Nie X."/>
            <person name="Hall N."/>
            <person name="Anjard C."/>
            <person name="Hemphill L."/>
            <person name="Bason N."/>
            <person name="Farbrother P."/>
            <person name="Desany B."/>
            <person name="Just E."/>
            <person name="Morio T."/>
            <person name="Rost R."/>
            <person name="Churcher C."/>
            <person name="Cooper J."/>
            <person name="Haydock S."/>
            <person name="van Driessche N."/>
            <person name="Cronin A."/>
            <person name="Goodhead I."/>
            <person name="Muzny D."/>
            <person name="Mourier T."/>
            <person name="Pain A."/>
            <person name="Lu M."/>
            <person name="Harper D."/>
            <person name="Lindsay R."/>
            <person name="Hauser H."/>
            <person name="James K."/>
            <person name="Quiles M."/>
            <person name="Madan Babu M."/>
            <person name="Saito T."/>
            <person name="Buchrieser C."/>
            <person name="Wardroper A."/>
            <person name="Felder M."/>
            <person name="Thangavelu M."/>
            <person name="Johnson D."/>
            <person name="Knights A."/>
            <person name="Loulseged H."/>
            <person name="Mungall K."/>
            <person name="Oliver K."/>
            <person name="Price C."/>
            <person name="Quail M.A."/>
            <person name="Urushihara H."/>
            <person name="Hernandez J."/>
            <person name="Rabbinowitsch E."/>
            <person name="Steffen D."/>
            <person name="Sanders M."/>
            <person name="Ma J."/>
            <person name="Kohara Y."/>
            <person name="Sharp S."/>
            <person name="Simmonds M."/>
            <person name="Spiegler S."/>
            <person name="Tivey A."/>
            <person name="Sugano S."/>
            <person name="White B."/>
            <person name="Walker D."/>
            <person name="Woodward J."/>
            <person name="Winckler T."/>
            <person name="Tanaka Y."/>
            <person name="Shaulsky G."/>
            <person name="Schleicher M."/>
            <person name="Weinstock G."/>
            <person name="Rosenthal A."/>
            <person name="Cox E.C."/>
            <person name="Chisholm R.L."/>
            <person name="Gibbs R."/>
            <person name="Loomis W.F."/>
            <person name="Platzer M."/>
            <person name="Kay R.R."/>
            <person name="Williams J."/>
            <person name="Dear P.H."/>
            <person name="Noegel A.A."/>
            <person name="Barrell B."/>
            <person name="Kuspa A."/>
        </authorList>
    </citation>
    <scope>NUCLEOTIDE SEQUENCE [LARGE SCALE GENOMIC DNA]</scope>
    <source>
        <strain evidence="2 3">AX4</strain>
    </source>
</reference>
<dbReference type="KEGG" id="ddi:DDB_G0280839"/>
<comment type="caution">
    <text evidence="2">The sequence shown here is derived from an EMBL/GenBank/DDBJ whole genome shotgun (WGS) entry which is preliminary data.</text>
</comment>
<proteinExistence type="predicted"/>
<keyword evidence="1" id="KW-0175">Coiled coil</keyword>
<dbReference type="AlphaFoldDB" id="Q54UT4"/>
<dbReference type="dictyBase" id="DDB_G0280839"/>
<organism evidence="2 3">
    <name type="scientific">Dictyostelium discoideum</name>
    <name type="common">Social amoeba</name>
    <dbReference type="NCBI Taxonomy" id="44689"/>
    <lineage>
        <taxon>Eukaryota</taxon>
        <taxon>Amoebozoa</taxon>
        <taxon>Evosea</taxon>
        <taxon>Eumycetozoa</taxon>
        <taxon>Dictyostelia</taxon>
        <taxon>Dictyosteliales</taxon>
        <taxon>Dictyosteliaceae</taxon>
        <taxon>Dictyostelium</taxon>
    </lineage>
</organism>
<sequence>MKFLYSIFQKNKTNNVETNIGNDILPSLKFQESFDELPNQRPRSNSRKLSFMRKSKNLLQLENDELKKRLNVAEEKYDRLKKYYFEIKLKETITKLDEFMLRDFNEHYGTTFKNMAEVLSNESNHEALYQKFSKKQILMLKYLKRKAITSLQLPHVVKFDMSISMSVKPFSTMNSSDLETVKQLFDLLEKYNQNNHAFIY</sequence>
<protein>
    <submittedName>
        <fullName evidence="2">Uncharacterized protein</fullName>
    </submittedName>
</protein>
<dbReference type="PaxDb" id="44689-DDB0218262"/>
<evidence type="ECO:0000256" key="1">
    <source>
        <dbReference type="SAM" id="Coils"/>
    </source>
</evidence>
<dbReference type="Proteomes" id="UP000002195">
    <property type="component" value="Unassembled WGS sequence"/>
</dbReference>
<evidence type="ECO:0000313" key="3">
    <source>
        <dbReference type="Proteomes" id="UP000002195"/>
    </source>
</evidence>